<evidence type="ECO:0000256" key="10">
    <source>
        <dbReference type="ARBA" id="ARBA00023242"/>
    </source>
</evidence>
<reference evidence="15" key="2">
    <citation type="submission" date="2021-01" db="UniProtKB">
        <authorList>
            <consortium name="EnsemblMetazoa"/>
        </authorList>
    </citation>
    <scope>IDENTIFICATION</scope>
</reference>
<dbReference type="PANTHER" id="PTHR12547:SF18">
    <property type="entry name" value="PROTEIN TIS11"/>
    <property type="match status" value="1"/>
</dbReference>
<name>A0A7M7RC40_STRPU</name>
<dbReference type="InterPro" id="IPR036855">
    <property type="entry name" value="Znf_CCCH_sf"/>
</dbReference>
<dbReference type="Pfam" id="PF04553">
    <property type="entry name" value="Tis11B_N"/>
    <property type="match status" value="1"/>
</dbReference>
<evidence type="ECO:0000256" key="13">
    <source>
        <dbReference type="SAM" id="MobiDB-lite"/>
    </source>
</evidence>
<keyword evidence="8 12" id="KW-0862">Zinc</keyword>
<dbReference type="FunFam" id="4.10.1000.10:FF:000002">
    <property type="entry name" value="Zinc finger protein 36, C3H1 type-like 1"/>
    <property type="match status" value="1"/>
</dbReference>
<feature type="compositionally biased region" description="Low complexity" evidence="13">
    <location>
        <begin position="343"/>
        <end position="365"/>
    </location>
</feature>
<comment type="subcellular location">
    <subcellularLocation>
        <location evidence="2">Cytoplasm</location>
    </subcellularLocation>
    <subcellularLocation>
        <location evidence="1">Nucleus</location>
    </subcellularLocation>
</comment>
<dbReference type="EnsemblMetazoa" id="XM_777718">
    <property type="protein sequence ID" value="XP_782811"/>
    <property type="gene ID" value="LOC577494"/>
</dbReference>
<dbReference type="Proteomes" id="UP000007110">
    <property type="component" value="Unassembled WGS sequence"/>
</dbReference>
<evidence type="ECO:0000313" key="16">
    <source>
        <dbReference type="Proteomes" id="UP000007110"/>
    </source>
</evidence>
<protein>
    <recommendedName>
        <fullName evidence="14">C3H1-type domain-containing protein</fullName>
    </recommendedName>
</protein>
<dbReference type="GO" id="GO:0005634">
    <property type="term" value="C:nucleus"/>
    <property type="evidence" value="ECO:0007669"/>
    <property type="project" value="UniProtKB-SubCell"/>
</dbReference>
<dbReference type="InterPro" id="IPR045877">
    <property type="entry name" value="ZFP36-like"/>
</dbReference>
<keyword evidence="6" id="KW-0677">Repeat</keyword>
<keyword evidence="11" id="KW-0687">Ribonucleoprotein</keyword>
<dbReference type="SMART" id="SM00356">
    <property type="entry name" value="ZnF_C3H1"/>
    <property type="match status" value="2"/>
</dbReference>
<evidence type="ECO:0000256" key="5">
    <source>
        <dbReference type="ARBA" id="ARBA00022723"/>
    </source>
</evidence>
<accession>A0A7M7RC40</accession>
<reference evidence="16" key="1">
    <citation type="submission" date="2015-02" db="EMBL/GenBank/DDBJ databases">
        <title>Genome sequencing for Strongylocentrotus purpuratus.</title>
        <authorList>
            <person name="Murali S."/>
            <person name="Liu Y."/>
            <person name="Vee V."/>
            <person name="English A."/>
            <person name="Wang M."/>
            <person name="Skinner E."/>
            <person name="Han Y."/>
            <person name="Muzny D.M."/>
            <person name="Worley K.C."/>
            <person name="Gibbs R.A."/>
        </authorList>
    </citation>
    <scope>NUCLEOTIDE SEQUENCE</scope>
</reference>
<evidence type="ECO:0000256" key="12">
    <source>
        <dbReference type="PROSITE-ProRule" id="PRU00723"/>
    </source>
</evidence>
<proteinExistence type="predicted"/>
<evidence type="ECO:0000313" key="15">
    <source>
        <dbReference type="EnsemblMetazoa" id="XP_782811"/>
    </source>
</evidence>
<keyword evidence="10" id="KW-0539">Nucleus</keyword>
<feature type="domain" description="C3H1-type" evidence="14">
    <location>
        <begin position="117"/>
        <end position="145"/>
    </location>
</feature>
<keyword evidence="16" id="KW-1185">Reference proteome</keyword>
<feature type="compositionally biased region" description="Basic and acidic residues" evidence="13">
    <location>
        <begin position="95"/>
        <end position="108"/>
    </location>
</feature>
<dbReference type="InterPro" id="IPR007635">
    <property type="entry name" value="Tis11B_N"/>
</dbReference>
<evidence type="ECO:0000256" key="1">
    <source>
        <dbReference type="ARBA" id="ARBA00004123"/>
    </source>
</evidence>
<dbReference type="RefSeq" id="XP_782811.1">
    <property type="nucleotide sequence ID" value="XM_777718.5"/>
</dbReference>
<feature type="zinc finger region" description="C3H1-type" evidence="12">
    <location>
        <begin position="155"/>
        <end position="183"/>
    </location>
</feature>
<evidence type="ECO:0000256" key="2">
    <source>
        <dbReference type="ARBA" id="ARBA00004496"/>
    </source>
</evidence>
<keyword evidence="5 12" id="KW-0479">Metal-binding</keyword>
<dbReference type="PANTHER" id="PTHR12547">
    <property type="entry name" value="CCCH ZINC FINGER/TIS11-RELATED"/>
    <property type="match status" value="1"/>
</dbReference>
<feature type="zinc finger region" description="C3H1-type" evidence="12">
    <location>
        <begin position="117"/>
        <end position="145"/>
    </location>
</feature>
<dbReference type="OrthoDB" id="410307at2759"/>
<keyword evidence="3" id="KW-0217">Developmental protein</keyword>
<dbReference type="SUPFAM" id="SSF90229">
    <property type="entry name" value="CCCH zinc finger"/>
    <property type="match status" value="2"/>
</dbReference>
<dbReference type="InParanoid" id="A0A7M7RC40"/>
<evidence type="ECO:0000256" key="8">
    <source>
        <dbReference type="ARBA" id="ARBA00022833"/>
    </source>
</evidence>
<organism evidence="15 16">
    <name type="scientific">Strongylocentrotus purpuratus</name>
    <name type="common">Purple sea urchin</name>
    <dbReference type="NCBI Taxonomy" id="7668"/>
    <lineage>
        <taxon>Eukaryota</taxon>
        <taxon>Metazoa</taxon>
        <taxon>Echinodermata</taxon>
        <taxon>Eleutherozoa</taxon>
        <taxon>Echinozoa</taxon>
        <taxon>Echinoidea</taxon>
        <taxon>Euechinoidea</taxon>
        <taxon>Echinacea</taxon>
        <taxon>Camarodonta</taxon>
        <taxon>Echinidea</taxon>
        <taxon>Strongylocentrotidae</taxon>
        <taxon>Strongylocentrotus</taxon>
    </lineage>
</organism>
<dbReference type="FunCoup" id="A0A7M7RC40">
    <property type="interactions" value="303"/>
</dbReference>
<evidence type="ECO:0000256" key="6">
    <source>
        <dbReference type="ARBA" id="ARBA00022737"/>
    </source>
</evidence>
<feature type="domain" description="C3H1-type" evidence="14">
    <location>
        <begin position="155"/>
        <end position="183"/>
    </location>
</feature>
<evidence type="ECO:0000256" key="7">
    <source>
        <dbReference type="ARBA" id="ARBA00022771"/>
    </source>
</evidence>
<dbReference type="Gene3D" id="4.10.1000.10">
    <property type="entry name" value="Zinc finger, CCCH-type"/>
    <property type="match status" value="2"/>
</dbReference>
<dbReference type="KEGG" id="spu:577494"/>
<keyword evidence="9" id="KW-0694">RNA-binding</keyword>
<dbReference type="InterPro" id="IPR000571">
    <property type="entry name" value="Znf_CCCH"/>
</dbReference>
<feature type="region of interest" description="Disordered" evidence="13">
    <location>
        <begin position="332"/>
        <end position="368"/>
    </location>
</feature>
<feature type="region of interest" description="Disordered" evidence="13">
    <location>
        <begin position="90"/>
        <end position="118"/>
    </location>
</feature>
<evidence type="ECO:0000256" key="3">
    <source>
        <dbReference type="ARBA" id="ARBA00022473"/>
    </source>
</evidence>
<dbReference type="GO" id="GO:0003729">
    <property type="term" value="F:mRNA binding"/>
    <property type="evidence" value="ECO:0007669"/>
    <property type="project" value="InterPro"/>
</dbReference>
<dbReference type="GeneID" id="577494"/>
<evidence type="ECO:0000259" key="14">
    <source>
        <dbReference type="PROSITE" id="PS50103"/>
    </source>
</evidence>
<dbReference type="GO" id="GO:0005737">
    <property type="term" value="C:cytoplasm"/>
    <property type="evidence" value="ECO:0007669"/>
    <property type="project" value="UniProtKB-SubCell"/>
</dbReference>
<dbReference type="AlphaFoldDB" id="A0A7M7RC40"/>
<dbReference type="PROSITE" id="PS50103">
    <property type="entry name" value="ZF_C3H1"/>
    <property type="match status" value="2"/>
</dbReference>
<dbReference type="OMA" id="IFRGMSH"/>
<dbReference type="GO" id="GO:1990904">
    <property type="term" value="C:ribonucleoprotein complex"/>
    <property type="evidence" value="ECO:0007669"/>
    <property type="project" value="UniProtKB-KW"/>
</dbReference>
<evidence type="ECO:0000256" key="9">
    <source>
        <dbReference type="ARBA" id="ARBA00022884"/>
    </source>
</evidence>
<dbReference type="Pfam" id="PF00642">
    <property type="entry name" value="zf-CCCH"/>
    <property type="match status" value="2"/>
</dbReference>
<keyword evidence="4" id="KW-0963">Cytoplasm</keyword>
<keyword evidence="7 12" id="KW-0863">Zinc-finger</keyword>
<sequence>MSTAMVSAFYDVGDMLFSHKNVSSLIHAKTQLRGDTRAVGTPINGSNGAHLLRRHSTSTTGSTSPISTNHLNGNSLFTQQMQMEAVYNKENLNNKPRDRALSESDRNNQTRNQNSSRYKTELCRPYEENGTCKYGDKCQFAHGIHELRVLSRHPKYKTELCRTFHTVGFCPYGPRCHFIHNPDERKLSSPGPCSKSPRDRTIERPRLLHFPSAPLGSTGGDLTPPPMSMCDSPLPLTPPPAIDLLSQDELLATLTNNAMTLSQMHHDVHGGPPFSPSALSPTTLQHAFSAAPSSPFIPLQQINDDLEQFAALRLASRQGNNSVFFPLDEPVVTNNYRPPSPPESLSDPESLADTTMTSTSPTASPVGARLGRLPIFRGISQEDQRY</sequence>
<dbReference type="FunFam" id="4.10.1000.10:FF:000001">
    <property type="entry name" value="zinc finger CCCH domain-containing protein 15-like"/>
    <property type="match status" value="1"/>
</dbReference>
<evidence type="ECO:0000256" key="11">
    <source>
        <dbReference type="ARBA" id="ARBA00023274"/>
    </source>
</evidence>
<dbReference type="GO" id="GO:0008270">
    <property type="term" value="F:zinc ion binding"/>
    <property type="evidence" value="ECO:0007669"/>
    <property type="project" value="UniProtKB-KW"/>
</dbReference>
<evidence type="ECO:0000256" key="4">
    <source>
        <dbReference type="ARBA" id="ARBA00022490"/>
    </source>
</evidence>